<reference evidence="3 4" key="1">
    <citation type="submission" date="2016-02" db="EMBL/GenBank/DDBJ databases">
        <title>Genome analysis of coral dinoflagellate symbionts highlights evolutionary adaptations to a symbiotic lifestyle.</title>
        <authorList>
            <person name="Aranda M."/>
            <person name="Li Y."/>
            <person name="Liew Y.J."/>
            <person name="Baumgarten S."/>
            <person name="Simakov O."/>
            <person name="Wilson M."/>
            <person name="Piel J."/>
            <person name="Ashoor H."/>
            <person name="Bougouffa S."/>
            <person name="Bajic V.B."/>
            <person name="Ryu T."/>
            <person name="Ravasi T."/>
            <person name="Bayer T."/>
            <person name="Micklem G."/>
            <person name="Kim H."/>
            <person name="Bhak J."/>
            <person name="Lajeunesse T.C."/>
            <person name="Voolstra C.R."/>
        </authorList>
    </citation>
    <scope>NUCLEOTIDE SEQUENCE [LARGE SCALE GENOMIC DNA]</scope>
    <source>
        <strain evidence="3 4">CCMP2467</strain>
    </source>
</reference>
<feature type="domain" description="RNase H type-1" evidence="2">
    <location>
        <begin position="1613"/>
        <end position="1763"/>
    </location>
</feature>
<dbReference type="EMBL" id="LSRX01000872">
    <property type="protein sequence ID" value="OLP87226.1"/>
    <property type="molecule type" value="Genomic_DNA"/>
</dbReference>
<dbReference type="GO" id="GO:0004523">
    <property type="term" value="F:RNA-DNA hybrid ribonuclease activity"/>
    <property type="evidence" value="ECO:0007669"/>
    <property type="project" value="InterPro"/>
</dbReference>
<dbReference type="InterPro" id="IPR036691">
    <property type="entry name" value="Endo/exonu/phosph_ase_sf"/>
</dbReference>
<feature type="compositionally biased region" description="Basic and acidic residues" evidence="1">
    <location>
        <begin position="722"/>
        <end position="734"/>
    </location>
</feature>
<keyword evidence="4" id="KW-1185">Reference proteome</keyword>
<dbReference type="PANTHER" id="PTHR19446">
    <property type="entry name" value="REVERSE TRANSCRIPTASES"/>
    <property type="match status" value="1"/>
</dbReference>
<feature type="compositionally biased region" description="Gly residues" evidence="1">
    <location>
        <begin position="1270"/>
        <end position="1285"/>
    </location>
</feature>
<feature type="compositionally biased region" description="Acidic residues" evidence="1">
    <location>
        <begin position="705"/>
        <end position="721"/>
    </location>
</feature>
<dbReference type="GO" id="GO:0003676">
    <property type="term" value="F:nucleic acid binding"/>
    <property type="evidence" value="ECO:0007669"/>
    <property type="project" value="InterPro"/>
</dbReference>
<proteinExistence type="predicted"/>
<evidence type="ECO:0000259" key="2">
    <source>
        <dbReference type="PROSITE" id="PS50879"/>
    </source>
</evidence>
<feature type="region of interest" description="Disordered" evidence="1">
    <location>
        <begin position="704"/>
        <end position="775"/>
    </location>
</feature>
<dbReference type="InterPro" id="IPR002156">
    <property type="entry name" value="RNaseH_domain"/>
</dbReference>
<organism evidence="3 4">
    <name type="scientific">Symbiodinium microadriaticum</name>
    <name type="common">Dinoflagellate</name>
    <name type="synonym">Zooxanthella microadriatica</name>
    <dbReference type="NCBI Taxonomy" id="2951"/>
    <lineage>
        <taxon>Eukaryota</taxon>
        <taxon>Sar</taxon>
        <taxon>Alveolata</taxon>
        <taxon>Dinophyceae</taxon>
        <taxon>Suessiales</taxon>
        <taxon>Symbiodiniaceae</taxon>
        <taxon>Symbiodinium</taxon>
    </lineage>
</organism>
<accession>A0A1Q9CWC9</accession>
<feature type="region of interest" description="Disordered" evidence="1">
    <location>
        <begin position="1"/>
        <end position="65"/>
    </location>
</feature>
<dbReference type="InterPro" id="IPR005135">
    <property type="entry name" value="Endo/exonuclease/phosphatase"/>
</dbReference>
<sequence>MGRGRGQKWDDSWDTRQPQQGSRGRLWRGAWGASPSVPWRRPAEAPSPIPGYTSRPITSEPTTAMDRIGTDARATLVPRVQQALNHTRKMEVRVKKLVSEKERNIKQWQAWEKDMKNKWIQEKARHARDLDRLDKDISEAVELQEEAREALQSAFLTATQVEAETVEQPSDADWDAVVQEWDEAADLDLQGVLHRALAPRQRAVVTPQRRAVAPMTPPATTSSRRPPQEHVEVEVPPAPVRETPMREDGALRDPYGTPSGAPGLTSPNSLAHGLGAMELSAPPEGSAVPPGSGTGRRDLSQPRVPTSQAPPRPDVKKDSRPLKPHPAPTSGVPLADRLMEKRQGGRQAMQAFGVKPVNLATVPPTRRIEIHNDDEDMEELEEKPPEEVWAMPADAREALTFLQVLLKDAFEGSFDRLVPLVPQTHNSYVQMVAYPSMLDADGSYGVVVAFDLSRVGGDFFVTVVARVLSEADLIRFVRPLTYHHLEVLHFYIGEAEEPCVDAATFTLRHGTVITVLSPGLLTARNFELQDVLQPGVEWAQMQHVPRCLRTPGLCLMSGSLRYRVRQDLHSGRTIPEAIAVVLDCEGRDLTFCTSFCFGNLSVQGEPCDRVIATALLPSPAALPDGMHRRDVWTFCDYRPLGFKPQCHLSHVLRVHIPSLLALDGIVIPPYYDLSVEGGILQGDEVAVQHNTTLVFRAKPMQASSTDDDLLSWPPDDGDDPGGNDKKDNDRRPPDQGEAGDPNASGSFHMPRARETTSRSRSPVATNRAADATSAQEVCLAQPARIPTPPLQACAKPDVPSARPVFTCEAPEDKQPDLASDRYRGTLDRPEDSLPRLEQMLDTTDFRDGPLLPVDADEVLRIRTGLAEDPPGPWVDVPFFIYSPGHAPEVLVLPLHVPCSLQEAMHTVAECRDDDLSRRFPEVVVAEPQPDLTFAVLLAVPAWAYNEAVVLFDCRLINSAPFAVVVFPRINRESLCLAAGLPTDLNVQVYVQGLPWALGAWQIVDLHIGSTVTFSPAGSRAPRQRRLTDMLADADHWDSQVPVPAPPGNHYLALTEGRPAIFTVRAERRSNHRADIAELLQFEEASMTLCASKPQIRDAVYNGFHVNAVVAATEAISRLPVPPARVSPPKWILFLDLRDIFLPIRWILLDQDCTSVQYLLRMYQDRHPDGFVLTITGAPIENGEVTELREPFFRVVNGHVLHFAFVADNASDSEDFGHGNFEEGQESEVLSLADPVIQAEGRVTLEAPAPDNDQVPTAPGDEDGIDVAAGLGSGQGSDNSPGGGSNGSFEAPLPIRVSFALLIPGFAPEAVFLTLEIPAQLDQVIGMLQAKRNPAHAVDFPVITPVSRQPDARWGVCVASAEWAPLNTTVCVDISLGDQRVFAALAPATADKWILLEVAGLPLSDDFDVYCDNTGPLRHNDVVELGLGSVICVVRHGQPKPWAMTLSEMLGTHLPWDDSPPFPADADTDRVCLSCVDGVRVFPLLPHRAHLYREDIASRLHCPSMLLQLVPAQPRQSDTSFYGYPCRTVTAAINRGTFAADLQPVVALVDARRVYRGHCMLRIRGTAGGHRIGQEPGPNIDGPPPFEATDFEPLLTGVRAVDLQNFARQLRGQNSPDIWCFTDGSFYAAKATQPALLGWACLFLQPDTFSLSWAAGRVDPEFFGDRMLPSAFLSECIALMAAQLLSAIEFANVPVHFRSDCQAALSVMLGQAQGQPSTCAQAACNARTFRAQTSGRPDTYVHVAGHAGILGNEIADKLSKKAAKSKRISHGLCRDADVLTLWLQDGAARLPWAGTAFQSLKDDPSMPPLNIPDLGDETEHAGLAASDLLAPFMPSYLKSFVPAENDCNPGNNCEYKLALTIAAFNVLSLLPPKLDGRPATSNEVGLAFQTGAPAILERQLHAHGVHVALLQEARTPEGTLKTGRYTRFCSGGVKGQWGIEVWIQDGAKILTDSQGQTWTLQANRVTVLHTDPRRLLARINCGPVCFLVASLHGPHRVFERLHIQDWWLETHRLIKRFRKREYVLVGGDFNAAVGSQPTPHVGDLDPEPEDCAGEQMQVVAAEGDLFAPNTFAAYHRGDSFTYYQKRSTCVLRTDYILLPTAWQVGSVASYTAPKIHAGHPSQDHVATCVDIDLTFVRPRARVEKGGRKIRASDVRDPANRDNIRDLLRSVPTVPWQTSSHAHAAIVTKHVQDGLQQILPRKASSPKHPYIRPTTWQLQQTLARIRHVLHTRRRVLNRHRMLAAFQVWRQSGGTFEQQYLDNPWVIKATLIQTAQVQHMHAVAKALRAACKSDRDDYIRGLADEVARGPSQQVFAALHRLLSHRRKKPFHLEPLPILKKPDGEVCADHRERLETWRAHFGGLEGGQPTTFQHLADRAHAGEFCPAQGKVAPHPSSTDEVASQATLQLMLRASKVGKAAGLDNLPPELCHFHATDLAPVLYPIFLKIAWRGQEPAGWKGGSTVHFHKRRGKFDDCNSYRAVLLLSTWAKACHKCLRAPLKSHFEASAPDLQLGGRTGGSVVFGAHLVRSVIRRATSQGQASFVIFADIASAFYSVVTHFVAGHQEGLTDQDFSRLTHKLNLTSGELEALREHLQAPDAMSSAGATPWLQSVTERMSQNNWFLLKDDDTPVESMRGTRPGSSFADLVFALLVPKILALRDSLRGFEAKSEAPMYRWDGERTLAPCLDGEEIPVNDVIWADDLAVPRICRHVRDIRAAVAVETSALTDACGEHGLSLAYGQHKTAGLVTVRGTGSRSVKEELYGKRRGKGQVCALREHAHKVQLPLVSGYKHLGVQQAEGGSLAQEVRYRIGQARAAFHEARRKIFCNRQIGIQRKAHMLRTLVLTRLTQGAGSWPDLVGRDRQALETAIWQFYRSMLCIPKSAPQNYTAISVFALTGLPPLQALLRQSRLQYLCQLICSGPDILWAAVRADREYSDRLSSDLVWMYAWLHRTTNLPHPLEGWSSWAQMITNRPGRFKGLLKRACKLEQLKLSFTAALDGLYRVAAAAAGIVEPKRGAQRRFEELCLPCKRAFHDRVSWAAHAARCHGYRSRAHLTAQGTTCLACGRCYASIGRLRRHLISVPACLSQWGAFVPNESPDAEAPSHPLAPPSVADGTFVQHGDSLQKGAELWRLCVPLRDTLEGLRDVDESEVWDCVVSFIEPLCVLRATVTDWKEAHPHSLWHQETGENVLLLMDPEVSADIFPDERKSKRPTQAVLPQEQCGAGRHCYRIFMRFDGSGLLEKAGPKEAPFDWDEEEDGPWTPDEVGANCVARYFQFITESGRHAPFGLWPADSMCKFEPEVPVWHDSFEVSAPEPLSGLIGGAVLHAGAQRFDVKIPSLSMLEPQRPDWAKHCTHVGRVKLPQGEWSFQPSCSACWWMAGGTESSRGLALRFGEGLWMTARLQGAAKSVDVAVLRLHAGGESPVGVPLVLSERLPRQGERVAVCGMTQFGTEVLGLSGLVSQPRSQYFEHSSQKG</sequence>
<dbReference type="Gene3D" id="3.60.10.10">
    <property type="entry name" value="Endonuclease/exonuclease/phosphatase"/>
    <property type="match status" value="1"/>
</dbReference>
<dbReference type="Pfam" id="PF03372">
    <property type="entry name" value="Exo_endo_phos"/>
    <property type="match status" value="1"/>
</dbReference>
<dbReference type="SUPFAM" id="SSF53098">
    <property type="entry name" value="Ribonuclease H-like"/>
    <property type="match status" value="1"/>
</dbReference>
<dbReference type="InterPro" id="IPR036397">
    <property type="entry name" value="RNaseH_sf"/>
</dbReference>
<feature type="compositionally biased region" description="Low complexity" evidence="1">
    <location>
        <begin position="209"/>
        <end position="225"/>
    </location>
</feature>
<evidence type="ECO:0000313" key="4">
    <source>
        <dbReference type="Proteomes" id="UP000186817"/>
    </source>
</evidence>
<evidence type="ECO:0000256" key="1">
    <source>
        <dbReference type="SAM" id="MobiDB-lite"/>
    </source>
</evidence>
<dbReference type="PROSITE" id="PS50879">
    <property type="entry name" value="RNASE_H_1"/>
    <property type="match status" value="1"/>
</dbReference>
<dbReference type="OrthoDB" id="410256at2759"/>
<feature type="region of interest" description="Disordered" evidence="1">
    <location>
        <begin position="1242"/>
        <end position="1286"/>
    </location>
</feature>
<protein>
    <recommendedName>
        <fullName evidence="2">RNase H type-1 domain-containing protein</fullName>
    </recommendedName>
</protein>
<gene>
    <name evidence="3" type="ORF">AK812_SmicGene31572</name>
</gene>
<feature type="region of interest" description="Disordered" evidence="1">
    <location>
        <begin position="205"/>
        <end position="336"/>
    </location>
</feature>
<name>A0A1Q9CWC9_SYMMI</name>
<comment type="caution">
    <text evidence="3">The sequence shown here is derived from an EMBL/GenBank/DDBJ whole genome shotgun (WGS) entry which is preliminary data.</text>
</comment>
<dbReference type="Gene3D" id="3.30.420.10">
    <property type="entry name" value="Ribonuclease H-like superfamily/Ribonuclease H"/>
    <property type="match status" value="1"/>
</dbReference>
<dbReference type="SUPFAM" id="SSF56219">
    <property type="entry name" value="DNase I-like"/>
    <property type="match status" value="1"/>
</dbReference>
<evidence type="ECO:0000313" key="3">
    <source>
        <dbReference type="EMBL" id="OLP87226.1"/>
    </source>
</evidence>
<dbReference type="Proteomes" id="UP000186817">
    <property type="component" value="Unassembled WGS sequence"/>
</dbReference>
<dbReference type="InterPro" id="IPR012337">
    <property type="entry name" value="RNaseH-like_sf"/>
</dbReference>